<keyword evidence="3" id="KW-0460">Magnesium</keyword>
<dbReference type="CDD" id="cd00475">
    <property type="entry name" value="Cis_IPPS"/>
    <property type="match status" value="1"/>
</dbReference>
<feature type="binding site" evidence="3">
    <location>
        <position position="22"/>
    </location>
    <ligand>
        <name>substrate</name>
    </ligand>
</feature>
<comment type="caution">
    <text evidence="4">The sequence shown here is derived from an EMBL/GenBank/DDBJ whole genome shotgun (WGS) entry which is preliminary data.</text>
</comment>
<dbReference type="GO" id="GO:0000287">
    <property type="term" value="F:magnesium ion binding"/>
    <property type="evidence" value="ECO:0007669"/>
    <property type="project" value="UniProtKB-UniRule"/>
</dbReference>
<feature type="active site" description="Proton acceptor" evidence="3">
    <location>
        <position position="65"/>
    </location>
</feature>
<dbReference type="EMBL" id="MFLV01000011">
    <property type="protein sequence ID" value="OGG71626.1"/>
    <property type="molecule type" value="Genomic_DNA"/>
</dbReference>
<dbReference type="AlphaFoldDB" id="A0A1F6EDA4"/>
<reference evidence="4 5" key="1">
    <citation type="journal article" date="2016" name="Nat. Commun.">
        <title>Thousands of microbial genomes shed light on interconnected biogeochemical processes in an aquifer system.</title>
        <authorList>
            <person name="Anantharaman K."/>
            <person name="Brown C.T."/>
            <person name="Hug L.A."/>
            <person name="Sharon I."/>
            <person name="Castelle C.J."/>
            <person name="Probst A.J."/>
            <person name="Thomas B.C."/>
            <person name="Singh A."/>
            <person name="Wilkins M.J."/>
            <person name="Karaoz U."/>
            <person name="Brodie E.L."/>
            <person name="Williams K.H."/>
            <person name="Hubbard S.S."/>
            <person name="Banfield J.F."/>
        </authorList>
    </citation>
    <scope>NUCLEOTIDE SEQUENCE [LARGE SCALE GENOMIC DNA]</scope>
</reference>
<dbReference type="PANTHER" id="PTHR10291">
    <property type="entry name" value="DEHYDRODOLICHYL DIPHOSPHATE SYNTHASE FAMILY MEMBER"/>
    <property type="match status" value="1"/>
</dbReference>
<dbReference type="EC" id="2.5.1.-" evidence="3"/>
<dbReference type="Proteomes" id="UP000179115">
    <property type="component" value="Unassembled WGS sequence"/>
</dbReference>
<comment type="cofactor">
    <cofactor evidence="3">
        <name>Mg(2+)</name>
        <dbReference type="ChEBI" id="CHEBI:18420"/>
    </cofactor>
    <text evidence="3">Binds 2 magnesium ions per subunit.</text>
</comment>
<feature type="binding site" evidence="3">
    <location>
        <begin position="62"/>
        <end position="64"/>
    </location>
    <ligand>
        <name>substrate</name>
    </ligand>
</feature>
<protein>
    <recommendedName>
        <fullName evidence="3">Isoprenyl transferase</fullName>
        <ecNumber evidence="3">2.5.1.-</ecNumber>
    </recommendedName>
</protein>
<dbReference type="GO" id="GO:0045547">
    <property type="term" value="F:ditrans,polycis-polyprenyl diphosphate synthase [(2E,6E)-farnesyl diphosphate specific] activity"/>
    <property type="evidence" value="ECO:0007669"/>
    <property type="project" value="TreeGrafter"/>
</dbReference>
<comment type="function">
    <text evidence="3">Catalyzes the condensation of isopentenyl diphosphate (IPP) with allylic pyrophosphates generating different type of terpenoids.</text>
</comment>
<keyword evidence="3" id="KW-0479">Metal-binding</keyword>
<feature type="binding site" evidence="3">
    <location>
        <begin position="18"/>
        <end position="21"/>
    </location>
    <ligand>
        <name>substrate</name>
    </ligand>
</feature>
<dbReference type="NCBIfam" id="TIGR00055">
    <property type="entry name" value="uppS"/>
    <property type="match status" value="1"/>
</dbReference>
<dbReference type="InterPro" id="IPR036424">
    <property type="entry name" value="UPP_synth-like_sf"/>
</dbReference>
<sequence length="232" mass="26605">MTTTTANAPACVGIIMDGNRRFARERNLPQLEGHRAGLDKVREVIRWAKEVGVKNLIVYALSTENLKRTEEEVSHLFKLIRLSLRDFMTDFKKEGGVLKCVGDLALLPLDIQKLITKTEAETMDNEGIHFYIALAYGGRVEIVRTVQRIVAQQLEPEEITEALIAKNLFTYPMPDPDIIIRTGGEQRLSGFLPWQSVYSELFFTKTYWPAFSKQEFFAILDEFSKRKRNFGK</sequence>
<name>A0A1F6EDA4_9BACT</name>
<evidence type="ECO:0000256" key="1">
    <source>
        <dbReference type="ARBA" id="ARBA00022679"/>
    </source>
</evidence>
<dbReference type="Gene3D" id="3.40.1180.10">
    <property type="entry name" value="Decaprenyl diphosphate synthase-like"/>
    <property type="match status" value="1"/>
</dbReference>
<feature type="active site" evidence="3">
    <location>
        <position position="17"/>
    </location>
</feature>
<feature type="binding site" evidence="3">
    <location>
        <position position="68"/>
    </location>
    <ligand>
        <name>substrate</name>
    </ligand>
</feature>
<evidence type="ECO:0000313" key="5">
    <source>
        <dbReference type="Proteomes" id="UP000179115"/>
    </source>
</evidence>
<feature type="binding site" evidence="3">
    <location>
        <position position="17"/>
    </location>
    <ligand>
        <name>Mg(2+)</name>
        <dbReference type="ChEBI" id="CHEBI:18420"/>
    </ligand>
</feature>
<comment type="subunit">
    <text evidence="3">Homodimer.</text>
</comment>
<evidence type="ECO:0000256" key="3">
    <source>
        <dbReference type="HAMAP-Rule" id="MF_01139"/>
    </source>
</evidence>
<dbReference type="GO" id="GO:0016094">
    <property type="term" value="P:polyprenol biosynthetic process"/>
    <property type="evidence" value="ECO:0007669"/>
    <property type="project" value="TreeGrafter"/>
</dbReference>
<feature type="binding site" evidence="3">
    <location>
        <position position="34"/>
    </location>
    <ligand>
        <name>substrate</name>
    </ligand>
</feature>
<dbReference type="InterPro" id="IPR018520">
    <property type="entry name" value="UPP_synth-like_CS"/>
</dbReference>
<dbReference type="HAMAP" id="MF_01139">
    <property type="entry name" value="ISPT"/>
    <property type="match status" value="1"/>
</dbReference>
<proteinExistence type="inferred from homology"/>
<evidence type="ECO:0000313" key="4">
    <source>
        <dbReference type="EMBL" id="OGG71626.1"/>
    </source>
</evidence>
<feature type="binding site" evidence="3">
    <location>
        <position position="200"/>
    </location>
    <ligand>
        <name>Mg(2+)</name>
        <dbReference type="ChEBI" id="CHEBI:18420"/>
    </ligand>
</feature>
<feature type="binding site" evidence="3">
    <location>
        <position position="181"/>
    </location>
    <ligand>
        <name>substrate</name>
    </ligand>
</feature>
<dbReference type="PANTHER" id="PTHR10291:SF43">
    <property type="entry name" value="DEHYDRODOLICHYL DIPHOSPHATE SYNTHASE COMPLEX SUBUNIT DHDDS"/>
    <property type="match status" value="1"/>
</dbReference>
<evidence type="ECO:0000256" key="2">
    <source>
        <dbReference type="ARBA" id="ARBA00038453"/>
    </source>
</evidence>
<keyword evidence="1 3" id="KW-0808">Transferase</keyword>
<gene>
    <name evidence="4" type="ORF">A3A35_00430</name>
</gene>
<organism evidence="4 5">
    <name type="scientific">Candidatus Kaiserbacteria bacterium RIFCSPLOWO2_01_FULL_51_21</name>
    <dbReference type="NCBI Taxonomy" id="1798508"/>
    <lineage>
        <taxon>Bacteria</taxon>
        <taxon>Candidatus Kaiseribacteriota</taxon>
    </lineage>
</organism>
<dbReference type="PROSITE" id="PS01066">
    <property type="entry name" value="UPP_SYNTHASE"/>
    <property type="match status" value="1"/>
</dbReference>
<dbReference type="InterPro" id="IPR001441">
    <property type="entry name" value="UPP_synth-like"/>
</dbReference>
<dbReference type="STRING" id="1798508.A3A35_00430"/>
<comment type="caution">
    <text evidence="3">Lacks conserved residue(s) required for the propagation of feature annotation.</text>
</comment>
<comment type="similarity">
    <text evidence="2">Belongs to the UPP synthase family. Z-FPP synthase subfamily.</text>
</comment>
<accession>A0A1F6EDA4</accession>
<dbReference type="Pfam" id="PF01255">
    <property type="entry name" value="Prenyltransf"/>
    <property type="match status" value="1"/>
</dbReference>
<feature type="binding site" evidence="3">
    <location>
        <begin position="187"/>
        <end position="189"/>
    </location>
    <ligand>
        <name>substrate</name>
    </ligand>
</feature>
<dbReference type="SUPFAM" id="SSF64005">
    <property type="entry name" value="Undecaprenyl diphosphate synthase"/>
    <property type="match status" value="1"/>
</dbReference>